<dbReference type="KEGG" id="acan:ACA1_378120"/>
<reference evidence="2 3" key="1">
    <citation type="journal article" date="2013" name="Genome Biol.">
        <title>Genome of Acanthamoeba castellanii highlights extensive lateral gene transfer and early evolution of tyrosine kinase signaling.</title>
        <authorList>
            <person name="Clarke M."/>
            <person name="Lohan A.J."/>
            <person name="Liu B."/>
            <person name="Lagkouvardos I."/>
            <person name="Roy S."/>
            <person name="Zafar N."/>
            <person name="Bertelli C."/>
            <person name="Schilde C."/>
            <person name="Kianianmomeni A."/>
            <person name="Burglin T.R."/>
            <person name="Frech C."/>
            <person name="Turcotte B."/>
            <person name="Kopec K.O."/>
            <person name="Synnott J.M."/>
            <person name="Choo C."/>
            <person name="Paponov I."/>
            <person name="Finkler A."/>
            <person name="Soon Heng Tan C."/>
            <person name="Hutchins A.P."/>
            <person name="Weinmeier T."/>
            <person name="Rattei T."/>
            <person name="Chu J.S."/>
            <person name="Gimenez G."/>
            <person name="Irimia M."/>
            <person name="Rigden D.J."/>
            <person name="Fitzpatrick D.A."/>
            <person name="Lorenzo-Morales J."/>
            <person name="Bateman A."/>
            <person name="Chiu C.H."/>
            <person name="Tang P."/>
            <person name="Hegemann P."/>
            <person name="Fromm H."/>
            <person name="Raoult D."/>
            <person name="Greub G."/>
            <person name="Miranda-Saavedra D."/>
            <person name="Chen N."/>
            <person name="Nash P."/>
            <person name="Ginger M.L."/>
            <person name="Horn M."/>
            <person name="Schaap P."/>
            <person name="Caler L."/>
            <person name="Loftus B."/>
        </authorList>
    </citation>
    <scope>NUCLEOTIDE SEQUENCE [LARGE SCALE GENOMIC DNA]</scope>
    <source>
        <strain evidence="2 3">Neff</strain>
    </source>
</reference>
<dbReference type="AlphaFoldDB" id="L8GRB7"/>
<keyword evidence="3" id="KW-1185">Reference proteome</keyword>
<dbReference type="GeneID" id="14916371"/>
<name>L8GRB7_ACACF</name>
<organism evidence="2 3">
    <name type="scientific">Acanthamoeba castellanii (strain ATCC 30010 / Neff)</name>
    <dbReference type="NCBI Taxonomy" id="1257118"/>
    <lineage>
        <taxon>Eukaryota</taxon>
        <taxon>Amoebozoa</taxon>
        <taxon>Discosea</taxon>
        <taxon>Longamoebia</taxon>
        <taxon>Centramoebida</taxon>
        <taxon>Acanthamoebidae</taxon>
        <taxon>Acanthamoeba</taxon>
    </lineage>
</organism>
<dbReference type="RefSeq" id="XP_004337707.1">
    <property type="nucleotide sequence ID" value="XM_004337659.1"/>
</dbReference>
<dbReference type="EMBL" id="KB008025">
    <property type="protein sequence ID" value="ELR15694.1"/>
    <property type="molecule type" value="Genomic_DNA"/>
</dbReference>
<protein>
    <submittedName>
        <fullName evidence="2">Uncharacterized protein</fullName>
    </submittedName>
</protein>
<evidence type="ECO:0000256" key="1">
    <source>
        <dbReference type="SAM" id="MobiDB-lite"/>
    </source>
</evidence>
<sequence length="265" mass="30197">MNICSILERRQLEAAVPGCQIEWIVDDDGDSFADGDDAGELVNVVELIEGDDEDGETTDGGASMMWPFPSSQQLKRKREKVGSGSGSSSSDGEEQHQKQQLNDAKRARLEDVEKPQLFNMWLKMKKERRHDRKLQDLVDAFVLPEDLYQHFKEFVPPAGADADAVFMRRLQYERECAERALNRCKVRSWLLRRSSLNRRSIVLRVPFELGLGDRLQFGAAAANDAQLEITPTFYSTSFIAVLDRLLETEDLRPDRMVHGYLSTRC</sequence>
<evidence type="ECO:0000313" key="3">
    <source>
        <dbReference type="Proteomes" id="UP000011083"/>
    </source>
</evidence>
<dbReference type="VEuPathDB" id="AmoebaDB:ACA1_378120"/>
<gene>
    <name evidence="2" type="ORF">ACA1_378120</name>
</gene>
<feature type="compositionally biased region" description="Basic and acidic residues" evidence="1">
    <location>
        <begin position="93"/>
        <end position="106"/>
    </location>
</feature>
<proteinExistence type="predicted"/>
<dbReference type="Proteomes" id="UP000011083">
    <property type="component" value="Unassembled WGS sequence"/>
</dbReference>
<evidence type="ECO:0000313" key="2">
    <source>
        <dbReference type="EMBL" id="ELR15694.1"/>
    </source>
</evidence>
<accession>L8GRB7</accession>
<feature type="region of interest" description="Disordered" evidence="1">
    <location>
        <begin position="49"/>
        <end position="106"/>
    </location>
</feature>